<organism evidence="1 2">
    <name type="scientific">Chitiniphilus purpureus</name>
    <dbReference type="NCBI Taxonomy" id="2981137"/>
    <lineage>
        <taxon>Bacteria</taxon>
        <taxon>Pseudomonadati</taxon>
        <taxon>Pseudomonadota</taxon>
        <taxon>Betaproteobacteria</taxon>
        <taxon>Neisseriales</taxon>
        <taxon>Chitinibacteraceae</taxon>
        <taxon>Chitiniphilus</taxon>
    </lineage>
</organism>
<reference evidence="1" key="1">
    <citation type="submission" date="2022-10" db="EMBL/GenBank/DDBJ databases">
        <title>Chitiniphilus purpureus sp. nov., a novel chitin-degrading bacterium isolated from crawfish pond sediment.</title>
        <authorList>
            <person name="Li K."/>
        </authorList>
    </citation>
    <scope>NUCLEOTIDE SEQUENCE</scope>
    <source>
        <strain evidence="1">CD1</strain>
    </source>
</reference>
<keyword evidence="2" id="KW-1185">Reference proteome</keyword>
<evidence type="ECO:0000313" key="1">
    <source>
        <dbReference type="EMBL" id="UXY14136.1"/>
    </source>
</evidence>
<accession>A0ABY6DM12</accession>
<protein>
    <submittedName>
        <fullName evidence="1">Diadenylate cyclase</fullName>
    </submittedName>
</protein>
<dbReference type="RefSeq" id="WP_263123436.1">
    <property type="nucleotide sequence ID" value="NZ_CP106753.1"/>
</dbReference>
<dbReference type="EMBL" id="CP106753">
    <property type="protein sequence ID" value="UXY14136.1"/>
    <property type="molecule type" value="Genomic_DNA"/>
</dbReference>
<proteinExistence type="predicted"/>
<sequence length="168" mass="18524">MNHDLEHRSALALQEALHEVACRADRFFTGTSVVVCHTLDGLPYHPMNEGWPVEPELGLADNLLTLAHRDSPYHDGFHLLTPDLRFIKVACYLAPGIPDEPPRVSFAGRGSRFSTAYFMSLLRPVVCVGIVGIQRDVTVFRQGTMLAARPPCRGMPPPHAGRLLAQCS</sequence>
<dbReference type="Proteomes" id="UP001061302">
    <property type="component" value="Chromosome"/>
</dbReference>
<gene>
    <name evidence="1" type="ORF">N8I74_12485</name>
</gene>
<evidence type="ECO:0000313" key="2">
    <source>
        <dbReference type="Proteomes" id="UP001061302"/>
    </source>
</evidence>
<name>A0ABY6DM12_9NEIS</name>